<keyword evidence="2" id="KW-1185">Reference proteome</keyword>
<name>A0A934QWM6_9PSEU</name>
<dbReference type="RefSeq" id="WP_200322696.1">
    <property type="nucleotide sequence ID" value="NZ_JAENJH010000007.1"/>
</dbReference>
<comment type="caution">
    <text evidence="1">The sequence shown here is derived from an EMBL/GenBank/DDBJ whole genome shotgun (WGS) entry which is preliminary data.</text>
</comment>
<sequence length="143" mass="15434">MTMPGAGIPDQAPIRVIDGPKDLATLRRRVRAMLTDTPEAQVIDALLVSNELATIAWLQAGQPFMVRLISPDGHTLRTEVETASFPTTDLGRAGELLDKVARAWGIERRECVTLWADVTVVQGAHPREAAPPRPRAAAPPSPS</sequence>
<organism evidence="1 2">
    <name type="scientific">Prauserella cavernicola</name>
    <dbReference type="NCBI Taxonomy" id="2800127"/>
    <lineage>
        <taxon>Bacteria</taxon>
        <taxon>Bacillati</taxon>
        <taxon>Actinomycetota</taxon>
        <taxon>Actinomycetes</taxon>
        <taxon>Pseudonocardiales</taxon>
        <taxon>Pseudonocardiaceae</taxon>
        <taxon>Prauserella</taxon>
    </lineage>
</organism>
<dbReference type="EMBL" id="JAENJH010000007">
    <property type="protein sequence ID" value="MBK1787745.1"/>
    <property type="molecule type" value="Genomic_DNA"/>
</dbReference>
<dbReference type="Proteomes" id="UP000635245">
    <property type="component" value="Unassembled WGS sequence"/>
</dbReference>
<gene>
    <name evidence="1" type="ORF">JHE00_25740</name>
</gene>
<accession>A0A934QWM6</accession>
<reference evidence="1" key="1">
    <citation type="submission" date="2020-12" db="EMBL/GenBank/DDBJ databases">
        <title>Prauserella sp. ASG 168, a novel actinomycete isolated from cave rock.</title>
        <authorList>
            <person name="Suriyachadkun C."/>
        </authorList>
    </citation>
    <scope>NUCLEOTIDE SEQUENCE</scope>
    <source>
        <strain evidence="1">ASG 168</strain>
    </source>
</reference>
<protein>
    <submittedName>
        <fullName evidence="1">Uncharacterized protein</fullName>
    </submittedName>
</protein>
<evidence type="ECO:0000313" key="2">
    <source>
        <dbReference type="Proteomes" id="UP000635245"/>
    </source>
</evidence>
<proteinExistence type="predicted"/>
<evidence type="ECO:0000313" key="1">
    <source>
        <dbReference type="EMBL" id="MBK1787745.1"/>
    </source>
</evidence>
<dbReference type="AlphaFoldDB" id="A0A934QWM6"/>